<dbReference type="VEuPathDB" id="VectorBase:GPPI022138"/>
<keyword evidence="1" id="KW-0812">Transmembrane</keyword>
<proteinExistence type="predicted"/>
<evidence type="ECO:0000313" key="3">
    <source>
        <dbReference type="Proteomes" id="UP000092460"/>
    </source>
</evidence>
<dbReference type="EnsemblMetazoa" id="GPPI022138-RA">
    <property type="protein sequence ID" value="GPPI022138-PA"/>
    <property type="gene ID" value="GPPI022138"/>
</dbReference>
<dbReference type="EMBL" id="JXJN01009887">
    <property type="status" value="NOT_ANNOTATED_CDS"/>
    <property type="molecule type" value="Genomic_DNA"/>
</dbReference>
<feature type="transmembrane region" description="Helical" evidence="1">
    <location>
        <begin position="76"/>
        <end position="94"/>
    </location>
</feature>
<protein>
    <submittedName>
        <fullName evidence="2">Uncharacterized protein</fullName>
    </submittedName>
</protein>
<keyword evidence="1" id="KW-1133">Transmembrane helix</keyword>
<evidence type="ECO:0000313" key="2">
    <source>
        <dbReference type="EnsemblMetazoa" id="GPPI022138-PA"/>
    </source>
</evidence>
<dbReference type="AlphaFoldDB" id="A0A1B0B8B7"/>
<sequence length="101" mass="11621">MYKKTAVGGNAQLRAETPVVFKVALALSLTNTLIKKGYDARTLVVSNSKRLKRPPEKFTETDRLEHFLKELITKSIIFVFSIFINIYCIQMLLIRHLHTVE</sequence>
<reference evidence="2" key="2">
    <citation type="submission" date="2020-05" db="UniProtKB">
        <authorList>
            <consortium name="EnsemblMetazoa"/>
        </authorList>
    </citation>
    <scope>IDENTIFICATION</scope>
    <source>
        <strain evidence="2">IAEA</strain>
    </source>
</reference>
<dbReference type="Proteomes" id="UP000092460">
    <property type="component" value="Unassembled WGS sequence"/>
</dbReference>
<keyword evidence="3" id="KW-1185">Reference proteome</keyword>
<organism evidence="2 3">
    <name type="scientific">Glossina palpalis gambiensis</name>
    <dbReference type="NCBI Taxonomy" id="67801"/>
    <lineage>
        <taxon>Eukaryota</taxon>
        <taxon>Metazoa</taxon>
        <taxon>Ecdysozoa</taxon>
        <taxon>Arthropoda</taxon>
        <taxon>Hexapoda</taxon>
        <taxon>Insecta</taxon>
        <taxon>Pterygota</taxon>
        <taxon>Neoptera</taxon>
        <taxon>Endopterygota</taxon>
        <taxon>Diptera</taxon>
        <taxon>Brachycera</taxon>
        <taxon>Muscomorpha</taxon>
        <taxon>Hippoboscoidea</taxon>
        <taxon>Glossinidae</taxon>
        <taxon>Glossina</taxon>
    </lineage>
</organism>
<accession>A0A1B0B8B7</accession>
<reference evidence="3" key="1">
    <citation type="submission" date="2015-01" db="EMBL/GenBank/DDBJ databases">
        <authorList>
            <person name="Aksoy S."/>
            <person name="Warren W."/>
            <person name="Wilson R.K."/>
        </authorList>
    </citation>
    <scope>NUCLEOTIDE SEQUENCE [LARGE SCALE GENOMIC DNA]</scope>
    <source>
        <strain evidence="3">IAEA</strain>
    </source>
</reference>
<keyword evidence="1" id="KW-0472">Membrane</keyword>
<evidence type="ECO:0000256" key="1">
    <source>
        <dbReference type="SAM" id="Phobius"/>
    </source>
</evidence>
<name>A0A1B0B8B7_9MUSC</name>